<dbReference type="EMBL" id="HACA01029041">
    <property type="protein sequence ID" value="CDW46402.1"/>
    <property type="molecule type" value="Transcribed_RNA"/>
</dbReference>
<proteinExistence type="predicted"/>
<dbReference type="AlphaFoldDB" id="A0A0K2V8D4"/>
<protein>
    <submittedName>
        <fullName evidence="1">Uncharacterized protein</fullName>
    </submittedName>
</protein>
<organism evidence="1">
    <name type="scientific">Lepeophtheirus salmonis</name>
    <name type="common">Salmon louse</name>
    <name type="synonym">Caligus salmonis</name>
    <dbReference type="NCBI Taxonomy" id="72036"/>
    <lineage>
        <taxon>Eukaryota</taxon>
        <taxon>Metazoa</taxon>
        <taxon>Ecdysozoa</taxon>
        <taxon>Arthropoda</taxon>
        <taxon>Crustacea</taxon>
        <taxon>Multicrustacea</taxon>
        <taxon>Hexanauplia</taxon>
        <taxon>Copepoda</taxon>
        <taxon>Siphonostomatoida</taxon>
        <taxon>Caligidae</taxon>
        <taxon>Lepeophtheirus</taxon>
    </lineage>
</organism>
<accession>A0A0K2V8D4</accession>
<name>A0A0K2V8D4_LEPSM</name>
<reference evidence="1" key="1">
    <citation type="submission" date="2014-05" db="EMBL/GenBank/DDBJ databases">
        <authorList>
            <person name="Chronopoulou M."/>
        </authorList>
    </citation>
    <scope>NUCLEOTIDE SEQUENCE</scope>
    <source>
        <tissue evidence="1">Whole organism</tissue>
    </source>
</reference>
<sequence>MPYSSTSISLLISFGRLGFLYLIVCDPSTSSRTNVLISFLTDASFSEVNLVKLCS</sequence>
<evidence type="ECO:0000313" key="1">
    <source>
        <dbReference type="EMBL" id="CDW46402.1"/>
    </source>
</evidence>